<feature type="coiled-coil region" evidence="1">
    <location>
        <begin position="359"/>
        <end position="386"/>
    </location>
</feature>
<proteinExistence type="predicted"/>
<keyword evidence="1" id="KW-0175">Coiled coil</keyword>
<evidence type="ECO:0000313" key="3">
    <source>
        <dbReference type="EMBL" id="KAK4231328.1"/>
    </source>
</evidence>
<sequence>MHAPPVPASATAAAAAAAPVIDPNDPRIPHFKPGLPDPDDKGENDCFFEDCLTRAGGNQYFIKHLIDKHCLIRGDQGRSEGGRRKTPKYLTLCPTDWPFTHGASSSCTHCGDITTLLNVEGHRSHESPAICSFCWTYFDNRSGLICHINEGPCKSNEGFARKLTLIRHMFVTGLRNPEAAQISQASEGQRKAHAEAERVARAEKYAMEQQQHEQAQMEWRAHTQAQRAQRQQRAPTPPRSHVGGYANHRFTANGAGNNVPPAIPPPPLHPAAAPVAAMAPIPPPAPDGLVPAYQPTPQAAIDYAVPSATVEAMARSIERLSGIIGDLTAANTRLLQEVQLRDQQVSGRDQQVRSRDERIIALSAENKKLVAEVARLTERVELLEQTGGDHIAGRGGGGDMSDGGD</sequence>
<keyword evidence="4" id="KW-1185">Reference proteome</keyword>
<dbReference type="AlphaFoldDB" id="A0AAN7BX86"/>
<gene>
    <name evidence="3" type="ORF">QBC38DRAFT_355002</name>
</gene>
<feature type="region of interest" description="Disordered" evidence="2">
    <location>
        <begin position="207"/>
        <end position="244"/>
    </location>
</feature>
<comment type="caution">
    <text evidence="3">The sequence shown here is derived from an EMBL/GenBank/DDBJ whole genome shotgun (WGS) entry which is preliminary data.</text>
</comment>
<protein>
    <submittedName>
        <fullName evidence="3">Uncharacterized protein</fullName>
    </submittedName>
</protein>
<name>A0AAN7BX86_9PEZI</name>
<evidence type="ECO:0000256" key="2">
    <source>
        <dbReference type="SAM" id="MobiDB-lite"/>
    </source>
</evidence>
<feature type="compositionally biased region" description="Low complexity" evidence="2">
    <location>
        <begin position="207"/>
        <end position="234"/>
    </location>
</feature>
<dbReference type="EMBL" id="MU865293">
    <property type="protein sequence ID" value="KAK4231328.1"/>
    <property type="molecule type" value="Genomic_DNA"/>
</dbReference>
<reference evidence="3" key="1">
    <citation type="journal article" date="2023" name="Mol. Phylogenet. Evol.">
        <title>Genome-scale phylogeny and comparative genomics of the fungal order Sordariales.</title>
        <authorList>
            <person name="Hensen N."/>
            <person name="Bonometti L."/>
            <person name="Westerberg I."/>
            <person name="Brannstrom I.O."/>
            <person name="Guillou S."/>
            <person name="Cros-Aarteil S."/>
            <person name="Calhoun S."/>
            <person name="Haridas S."/>
            <person name="Kuo A."/>
            <person name="Mondo S."/>
            <person name="Pangilinan J."/>
            <person name="Riley R."/>
            <person name="LaButti K."/>
            <person name="Andreopoulos B."/>
            <person name="Lipzen A."/>
            <person name="Chen C."/>
            <person name="Yan M."/>
            <person name="Daum C."/>
            <person name="Ng V."/>
            <person name="Clum A."/>
            <person name="Steindorff A."/>
            <person name="Ohm R.A."/>
            <person name="Martin F."/>
            <person name="Silar P."/>
            <person name="Natvig D.O."/>
            <person name="Lalanne C."/>
            <person name="Gautier V."/>
            <person name="Ament-Velasquez S.L."/>
            <person name="Kruys A."/>
            <person name="Hutchinson M.I."/>
            <person name="Powell A.J."/>
            <person name="Barry K."/>
            <person name="Miller A.N."/>
            <person name="Grigoriev I.V."/>
            <person name="Debuchy R."/>
            <person name="Gladieux P."/>
            <person name="Hiltunen Thoren M."/>
            <person name="Johannesson H."/>
        </authorList>
    </citation>
    <scope>NUCLEOTIDE SEQUENCE</scope>
    <source>
        <strain evidence="3">CBS 990.96</strain>
    </source>
</reference>
<accession>A0AAN7BX86</accession>
<evidence type="ECO:0000313" key="4">
    <source>
        <dbReference type="Proteomes" id="UP001301958"/>
    </source>
</evidence>
<feature type="region of interest" description="Disordered" evidence="2">
    <location>
        <begin position="14"/>
        <end position="38"/>
    </location>
</feature>
<organism evidence="3 4">
    <name type="scientific">Podospora fimiseda</name>
    <dbReference type="NCBI Taxonomy" id="252190"/>
    <lineage>
        <taxon>Eukaryota</taxon>
        <taxon>Fungi</taxon>
        <taxon>Dikarya</taxon>
        <taxon>Ascomycota</taxon>
        <taxon>Pezizomycotina</taxon>
        <taxon>Sordariomycetes</taxon>
        <taxon>Sordariomycetidae</taxon>
        <taxon>Sordariales</taxon>
        <taxon>Podosporaceae</taxon>
        <taxon>Podospora</taxon>
    </lineage>
</organism>
<reference evidence="3" key="2">
    <citation type="submission" date="2023-05" db="EMBL/GenBank/DDBJ databases">
        <authorList>
            <consortium name="Lawrence Berkeley National Laboratory"/>
            <person name="Steindorff A."/>
            <person name="Hensen N."/>
            <person name="Bonometti L."/>
            <person name="Westerberg I."/>
            <person name="Brannstrom I.O."/>
            <person name="Guillou S."/>
            <person name="Cros-Aarteil S."/>
            <person name="Calhoun S."/>
            <person name="Haridas S."/>
            <person name="Kuo A."/>
            <person name="Mondo S."/>
            <person name="Pangilinan J."/>
            <person name="Riley R."/>
            <person name="Labutti K."/>
            <person name="Andreopoulos B."/>
            <person name="Lipzen A."/>
            <person name="Chen C."/>
            <person name="Yanf M."/>
            <person name="Daum C."/>
            <person name="Ng V."/>
            <person name="Clum A."/>
            <person name="Ohm R."/>
            <person name="Martin F."/>
            <person name="Silar P."/>
            <person name="Natvig D."/>
            <person name="Lalanne C."/>
            <person name="Gautier V."/>
            <person name="Ament-Velasquez S.L."/>
            <person name="Kruys A."/>
            <person name="Hutchinson M.I."/>
            <person name="Powell A.J."/>
            <person name="Barry K."/>
            <person name="Miller A.N."/>
            <person name="Grigoriev I.V."/>
            <person name="Debuchy R."/>
            <person name="Gladieux P."/>
            <person name="Thoren M.H."/>
            <person name="Johannesson H."/>
        </authorList>
    </citation>
    <scope>NUCLEOTIDE SEQUENCE</scope>
    <source>
        <strain evidence="3">CBS 990.96</strain>
    </source>
</reference>
<evidence type="ECO:0000256" key="1">
    <source>
        <dbReference type="SAM" id="Coils"/>
    </source>
</evidence>
<dbReference type="Proteomes" id="UP001301958">
    <property type="component" value="Unassembled WGS sequence"/>
</dbReference>